<dbReference type="SUPFAM" id="SSF51126">
    <property type="entry name" value="Pectin lyase-like"/>
    <property type="match status" value="1"/>
</dbReference>
<accession>A0A9D1J3F8</accession>
<gene>
    <name evidence="1" type="ORF">IAB38_05615</name>
</gene>
<dbReference type="InterPro" id="IPR012334">
    <property type="entry name" value="Pectin_lyas_fold"/>
</dbReference>
<evidence type="ECO:0000313" key="2">
    <source>
        <dbReference type="Proteomes" id="UP000824232"/>
    </source>
</evidence>
<proteinExistence type="predicted"/>
<dbReference type="InterPro" id="IPR011050">
    <property type="entry name" value="Pectin_lyase_fold/virulence"/>
</dbReference>
<protein>
    <submittedName>
        <fullName evidence="1">Uncharacterized protein</fullName>
    </submittedName>
</protein>
<evidence type="ECO:0000313" key="1">
    <source>
        <dbReference type="EMBL" id="HIR59512.1"/>
    </source>
</evidence>
<reference evidence="1" key="1">
    <citation type="submission" date="2020-10" db="EMBL/GenBank/DDBJ databases">
        <authorList>
            <person name="Gilroy R."/>
        </authorList>
    </citation>
    <scope>NUCLEOTIDE SEQUENCE</scope>
    <source>
        <strain evidence="1">CHK184-20233</strain>
    </source>
</reference>
<name>A0A9D1J3F8_9FIRM</name>
<dbReference type="AlphaFoldDB" id="A0A9D1J3F8"/>
<organism evidence="1 2">
    <name type="scientific">Candidatus Onthousia excrementipullorum</name>
    <dbReference type="NCBI Taxonomy" id="2840884"/>
    <lineage>
        <taxon>Bacteria</taxon>
        <taxon>Bacillati</taxon>
        <taxon>Bacillota</taxon>
        <taxon>Bacilli</taxon>
        <taxon>Candidatus Onthousia</taxon>
    </lineage>
</organism>
<dbReference type="Proteomes" id="UP000824232">
    <property type="component" value="Unassembled WGS sequence"/>
</dbReference>
<sequence>MCKSGCDYTNFDEIVDAYLSSTLTDKDLIVKVGEGEYVDDNLSRTVDFDSLQIIGVSKEKTILNNAIIYSTYNTSRIDIENLTVNHASDKTIAIKSVNNLILKNVNININESLGEESFGYRLIFIENSTNAVIENVTINNDTDDKSLPDLTYYQQNAQNYLGMYLKSKDLTINNLTINDNGGIPLNKGL</sequence>
<dbReference type="Gene3D" id="2.160.20.10">
    <property type="entry name" value="Single-stranded right-handed beta-helix, Pectin lyase-like"/>
    <property type="match status" value="1"/>
</dbReference>
<reference evidence="1" key="2">
    <citation type="journal article" date="2021" name="PeerJ">
        <title>Extensive microbial diversity within the chicken gut microbiome revealed by metagenomics and culture.</title>
        <authorList>
            <person name="Gilroy R."/>
            <person name="Ravi A."/>
            <person name="Getino M."/>
            <person name="Pursley I."/>
            <person name="Horton D.L."/>
            <person name="Alikhan N.F."/>
            <person name="Baker D."/>
            <person name="Gharbi K."/>
            <person name="Hall N."/>
            <person name="Watson M."/>
            <person name="Adriaenssens E.M."/>
            <person name="Foster-Nyarko E."/>
            <person name="Jarju S."/>
            <person name="Secka A."/>
            <person name="Antonio M."/>
            <person name="Oren A."/>
            <person name="Chaudhuri R.R."/>
            <person name="La Ragione R."/>
            <person name="Hildebrand F."/>
            <person name="Pallen M.J."/>
        </authorList>
    </citation>
    <scope>NUCLEOTIDE SEQUENCE</scope>
    <source>
        <strain evidence="1">CHK184-20233</strain>
    </source>
</reference>
<comment type="caution">
    <text evidence="1">The sequence shown here is derived from an EMBL/GenBank/DDBJ whole genome shotgun (WGS) entry which is preliminary data.</text>
</comment>
<dbReference type="EMBL" id="DVHC01000057">
    <property type="protein sequence ID" value="HIR59512.1"/>
    <property type="molecule type" value="Genomic_DNA"/>
</dbReference>